<reference evidence="6" key="1">
    <citation type="journal article" date="2020" name="Stud. Mycol.">
        <title>101 Dothideomycetes genomes: a test case for predicting lifestyles and emergence of pathogens.</title>
        <authorList>
            <person name="Haridas S."/>
            <person name="Albert R."/>
            <person name="Binder M."/>
            <person name="Bloem J."/>
            <person name="Labutti K."/>
            <person name="Salamov A."/>
            <person name="Andreopoulos B."/>
            <person name="Baker S."/>
            <person name="Barry K."/>
            <person name="Bills G."/>
            <person name="Bluhm B."/>
            <person name="Cannon C."/>
            <person name="Castanera R."/>
            <person name="Culley D."/>
            <person name="Daum C."/>
            <person name="Ezra D."/>
            <person name="Gonzalez J."/>
            <person name="Henrissat B."/>
            <person name="Kuo A."/>
            <person name="Liang C."/>
            <person name="Lipzen A."/>
            <person name="Lutzoni F."/>
            <person name="Magnuson J."/>
            <person name="Mondo S."/>
            <person name="Nolan M."/>
            <person name="Ohm R."/>
            <person name="Pangilinan J."/>
            <person name="Park H.-J."/>
            <person name="Ramirez L."/>
            <person name="Alfaro M."/>
            <person name="Sun H."/>
            <person name="Tritt A."/>
            <person name="Yoshinaga Y."/>
            <person name="Zwiers L.-H."/>
            <person name="Turgeon B."/>
            <person name="Goodwin S."/>
            <person name="Spatafora J."/>
            <person name="Crous P."/>
            <person name="Grigoriev I."/>
        </authorList>
    </citation>
    <scope>NUCLEOTIDE SEQUENCE</scope>
    <source>
        <strain evidence="6">ATCC 36951</strain>
    </source>
</reference>
<sequence length="352" mass="39894">MDDEERQIADRRLDCSDSPHAFKRRKAESFRHEPDDEHRFRSFMGNTPWLLTHLPIYSWAWFLMPMTSLGLSTLINSQRSIYSFHGLYTIGFVFYFIGLFVILKDSLKKSIQDSEQVMFFAAFWISSYGVVTGGVEFAQPTPGSSLSVTFVAFFWIYFICALLEGFGSHLFLFQGPDHGCHLDNRQMTPAWLLPVLPVILVGVCAGSVANYVTTHEAYSILTAGLFCSSMGFLLSLPMAAIYLHRLFINGFPEPDKRPGMMIAVGPPTYAPLAYMKLAKALPHHYGYFAEHPLAVDIVNTIAFIFAIAIFGMGIFFFFMALGPILRRAHKMSFHLTWYGFIFPTSGSCQRWD</sequence>
<dbReference type="Proteomes" id="UP000799537">
    <property type="component" value="Unassembled WGS sequence"/>
</dbReference>
<feature type="transmembrane region" description="Helical" evidence="5">
    <location>
        <begin position="220"/>
        <end position="243"/>
    </location>
</feature>
<evidence type="ECO:0000256" key="2">
    <source>
        <dbReference type="ARBA" id="ARBA00022692"/>
    </source>
</evidence>
<feature type="transmembrane region" description="Helical" evidence="5">
    <location>
        <begin position="56"/>
        <end position="75"/>
    </location>
</feature>
<dbReference type="PANTHER" id="PTHR31162">
    <property type="entry name" value="MALIC ACID TRANSPORT PROTEIN-RELATED"/>
    <property type="match status" value="1"/>
</dbReference>
<proteinExistence type="predicted"/>
<dbReference type="Pfam" id="PF03595">
    <property type="entry name" value="SLAC1"/>
    <property type="match status" value="1"/>
</dbReference>
<dbReference type="GeneID" id="54560252"/>
<evidence type="ECO:0000256" key="1">
    <source>
        <dbReference type="ARBA" id="ARBA00004141"/>
    </source>
</evidence>
<dbReference type="PANTHER" id="PTHR31162:SF3">
    <property type="entry name" value="TRANSPORTER_MALIC ACID TRANSPORT PROTEIN, PUTATIVE-RELATED"/>
    <property type="match status" value="1"/>
</dbReference>
<evidence type="ECO:0000313" key="7">
    <source>
        <dbReference type="Proteomes" id="UP000799537"/>
    </source>
</evidence>
<keyword evidence="3 5" id="KW-1133">Transmembrane helix</keyword>
<dbReference type="GO" id="GO:0016020">
    <property type="term" value="C:membrane"/>
    <property type="evidence" value="ECO:0007669"/>
    <property type="project" value="UniProtKB-SubCell"/>
</dbReference>
<evidence type="ECO:0000256" key="5">
    <source>
        <dbReference type="SAM" id="Phobius"/>
    </source>
</evidence>
<feature type="transmembrane region" description="Helical" evidence="5">
    <location>
        <begin position="191"/>
        <end position="213"/>
    </location>
</feature>
<evidence type="ECO:0000313" key="6">
    <source>
        <dbReference type="EMBL" id="KAF2165574.1"/>
    </source>
</evidence>
<evidence type="ECO:0000256" key="4">
    <source>
        <dbReference type="ARBA" id="ARBA00023136"/>
    </source>
</evidence>
<protein>
    <recommendedName>
        <fullName evidence="8">C4-dicarboxylate transporter/malic acid transport protein</fullName>
    </recommendedName>
</protein>
<dbReference type="InterPro" id="IPR030185">
    <property type="entry name" value="Mae1"/>
</dbReference>
<evidence type="ECO:0008006" key="8">
    <source>
        <dbReference type="Google" id="ProtNLM"/>
    </source>
</evidence>
<gene>
    <name evidence="6" type="ORF">M409DRAFT_23870</name>
</gene>
<organism evidence="6 7">
    <name type="scientific">Zasmidium cellare ATCC 36951</name>
    <dbReference type="NCBI Taxonomy" id="1080233"/>
    <lineage>
        <taxon>Eukaryota</taxon>
        <taxon>Fungi</taxon>
        <taxon>Dikarya</taxon>
        <taxon>Ascomycota</taxon>
        <taxon>Pezizomycotina</taxon>
        <taxon>Dothideomycetes</taxon>
        <taxon>Dothideomycetidae</taxon>
        <taxon>Mycosphaerellales</taxon>
        <taxon>Mycosphaerellaceae</taxon>
        <taxon>Zasmidium</taxon>
    </lineage>
</organism>
<keyword evidence="2 5" id="KW-0812">Transmembrane</keyword>
<feature type="transmembrane region" description="Helical" evidence="5">
    <location>
        <begin position="82"/>
        <end position="103"/>
    </location>
</feature>
<evidence type="ECO:0000256" key="3">
    <source>
        <dbReference type="ARBA" id="ARBA00022989"/>
    </source>
</evidence>
<dbReference type="InterPro" id="IPR004695">
    <property type="entry name" value="SLAC1/Mae1/Ssu1/TehA"/>
</dbReference>
<name>A0A6A6CED8_ZASCE</name>
<keyword evidence="4 5" id="KW-0472">Membrane</keyword>
<dbReference type="Gene3D" id="1.50.10.150">
    <property type="entry name" value="Voltage-dependent anion channel"/>
    <property type="match status" value="1"/>
</dbReference>
<dbReference type="RefSeq" id="XP_033666463.1">
    <property type="nucleotide sequence ID" value="XM_033806980.1"/>
</dbReference>
<comment type="subcellular location">
    <subcellularLocation>
        <location evidence="1">Membrane</location>
        <topology evidence="1">Multi-pass membrane protein</topology>
    </subcellularLocation>
</comment>
<keyword evidence="7" id="KW-1185">Reference proteome</keyword>
<dbReference type="OrthoDB" id="2901184at2759"/>
<feature type="transmembrane region" description="Helical" evidence="5">
    <location>
        <begin position="150"/>
        <end position="171"/>
    </location>
</feature>
<dbReference type="InterPro" id="IPR038665">
    <property type="entry name" value="Voltage-dep_anion_channel_sf"/>
</dbReference>
<feature type="transmembrane region" description="Helical" evidence="5">
    <location>
        <begin position="301"/>
        <end position="325"/>
    </location>
</feature>
<feature type="transmembrane region" description="Helical" evidence="5">
    <location>
        <begin position="118"/>
        <end position="138"/>
    </location>
</feature>
<accession>A0A6A6CED8</accession>
<dbReference type="AlphaFoldDB" id="A0A6A6CED8"/>
<dbReference type="EMBL" id="ML993599">
    <property type="protein sequence ID" value="KAF2165574.1"/>
    <property type="molecule type" value="Genomic_DNA"/>
</dbReference>
<dbReference type="GO" id="GO:0015140">
    <property type="term" value="F:malate transmembrane transporter activity"/>
    <property type="evidence" value="ECO:0007669"/>
    <property type="project" value="InterPro"/>
</dbReference>